<reference evidence="1" key="2">
    <citation type="journal article" date="2015" name="Data Brief">
        <title>Shoot transcriptome of the giant reed, Arundo donax.</title>
        <authorList>
            <person name="Barrero R.A."/>
            <person name="Guerrero F.D."/>
            <person name="Moolhuijzen P."/>
            <person name="Goolsby J.A."/>
            <person name="Tidwell J."/>
            <person name="Bellgard S.E."/>
            <person name="Bellgard M.I."/>
        </authorList>
    </citation>
    <scope>NUCLEOTIDE SEQUENCE</scope>
    <source>
        <tissue evidence="1">Shoot tissue taken approximately 20 cm above the soil surface</tissue>
    </source>
</reference>
<sequence length="21" mass="2389">MCRQFACLMECTLNISLELGL</sequence>
<dbReference type="EMBL" id="GBRH01179157">
    <property type="protein sequence ID" value="JAE18739.1"/>
    <property type="molecule type" value="Transcribed_RNA"/>
</dbReference>
<reference evidence="1" key="1">
    <citation type="submission" date="2014-09" db="EMBL/GenBank/DDBJ databases">
        <authorList>
            <person name="Magalhaes I.L.F."/>
            <person name="Oliveira U."/>
            <person name="Santos F.R."/>
            <person name="Vidigal T.H.D.A."/>
            <person name="Brescovit A.D."/>
            <person name="Santos A.J."/>
        </authorList>
    </citation>
    <scope>NUCLEOTIDE SEQUENCE</scope>
    <source>
        <tissue evidence="1">Shoot tissue taken approximately 20 cm above the soil surface</tissue>
    </source>
</reference>
<protein>
    <submittedName>
        <fullName evidence="1">Uncharacterized protein</fullName>
    </submittedName>
</protein>
<proteinExistence type="predicted"/>
<evidence type="ECO:0000313" key="1">
    <source>
        <dbReference type="EMBL" id="JAE18739.1"/>
    </source>
</evidence>
<dbReference type="AlphaFoldDB" id="A0A0A9G5K6"/>
<accession>A0A0A9G5K6</accession>
<name>A0A0A9G5K6_ARUDO</name>
<organism evidence="1">
    <name type="scientific">Arundo donax</name>
    <name type="common">Giant reed</name>
    <name type="synonym">Donax arundinaceus</name>
    <dbReference type="NCBI Taxonomy" id="35708"/>
    <lineage>
        <taxon>Eukaryota</taxon>
        <taxon>Viridiplantae</taxon>
        <taxon>Streptophyta</taxon>
        <taxon>Embryophyta</taxon>
        <taxon>Tracheophyta</taxon>
        <taxon>Spermatophyta</taxon>
        <taxon>Magnoliopsida</taxon>
        <taxon>Liliopsida</taxon>
        <taxon>Poales</taxon>
        <taxon>Poaceae</taxon>
        <taxon>PACMAD clade</taxon>
        <taxon>Arundinoideae</taxon>
        <taxon>Arundineae</taxon>
        <taxon>Arundo</taxon>
    </lineage>
</organism>